<keyword evidence="11" id="KW-1185">Reference proteome</keyword>
<feature type="coiled-coil region" evidence="8">
    <location>
        <begin position="108"/>
        <end position="138"/>
    </location>
</feature>
<dbReference type="Gene3D" id="1.20.1460.20">
    <property type="match status" value="1"/>
</dbReference>
<evidence type="ECO:0000256" key="9">
    <source>
        <dbReference type="SAM" id="Phobius"/>
    </source>
</evidence>
<feature type="transmembrane region" description="Helical" evidence="9">
    <location>
        <begin position="492"/>
        <end position="515"/>
    </location>
</feature>
<dbReference type="AlphaFoldDB" id="A0A7X3MD97"/>
<dbReference type="GO" id="GO:0033179">
    <property type="term" value="C:proton-transporting V-type ATPase, V0 domain"/>
    <property type="evidence" value="ECO:0007669"/>
    <property type="project" value="InterPro"/>
</dbReference>
<dbReference type="Proteomes" id="UP000460412">
    <property type="component" value="Unassembled WGS sequence"/>
</dbReference>
<keyword evidence="8" id="KW-0175">Coiled coil</keyword>
<evidence type="ECO:0000256" key="7">
    <source>
        <dbReference type="ARBA" id="ARBA00023136"/>
    </source>
</evidence>
<dbReference type="PANTHER" id="PTHR11629:SF63">
    <property type="entry name" value="V-TYPE PROTON ATPASE SUBUNIT A"/>
    <property type="match status" value="1"/>
</dbReference>
<protein>
    <submittedName>
        <fullName evidence="10">ATPase</fullName>
    </submittedName>
</protein>
<feature type="transmembrane region" description="Helical" evidence="9">
    <location>
        <begin position="614"/>
        <end position="637"/>
    </location>
</feature>
<evidence type="ECO:0000256" key="2">
    <source>
        <dbReference type="ARBA" id="ARBA00009904"/>
    </source>
</evidence>
<sequence length="664" mass="76088">MYPLRFIFKRNVRILRRCDAMIVKMKFLSISGPRMDIDRVCDKYLSKYEMQLENAVTELKTTDNLLPFVEVNPYKDALAKAEQFAALLSESVEHIDQSMSKDEMLAFIREINHDYLDLQEKKELLNKKENEVRERLNVLEPFSPLDLELHKTMHYKYMKVRFGRIGVDYYKRLEKYLFGDLQAVFLEGTRNENYVYGCYFVSNIDTSKVDSAFNSLHFERIAIPSEFIGTPKDACISLQKQIEDVKKEIEEIDRKIEELVSSHAAKILGVRKRLEELSNNFDVRKMAARTDVGDTKEDYYILCGWMGEGDVQALMEEAKEDDRVFIVVEEDREKFFGDPPTKLKNPRFFKPFELFIKMYGLPAHDEMDPTMFVALTYTFIFGAMFGDVGQGFCLFLIGGLIYIKKKMSLAGIVSIAGIFSMIFGVMFGSIFGFEDVIPALWMRPVDAMTDLPFIGQLNTVFIIAIAFGMALNILVMLFQIVNAAKAHDTENLWFSTNGVAGLVFYGFLVLTIVLYMTGHRVPGNIMMAVFLGIPILIFVFKEPLTNLVEHNHKKMEESKVMFLVQGFFELFETLLSYFSNTLSYVRIGAFAVSHAAIMEVVLMLSGAEDGAPNLFGIILGNIVVCALEGLIVGIQVLRLEYYEMFSRFYKGSGREFKPFNKQSK</sequence>
<dbReference type="GO" id="GO:0051117">
    <property type="term" value="F:ATPase binding"/>
    <property type="evidence" value="ECO:0007669"/>
    <property type="project" value="TreeGrafter"/>
</dbReference>
<feature type="transmembrane region" description="Helical" evidence="9">
    <location>
        <begin position="409"/>
        <end position="433"/>
    </location>
</feature>
<evidence type="ECO:0000256" key="3">
    <source>
        <dbReference type="ARBA" id="ARBA00022448"/>
    </source>
</evidence>
<accession>A0A7X3MD97</accession>
<evidence type="ECO:0000256" key="4">
    <source>
        <dbReference type="ARBA" id="ARBA00022692"/>
    </source>
</evidence>
<reference evidence="10 11" key="1">
    <citation type="submission" date="2019-12" db="EMBL/GenBank/DDBJ databases">
        <title>Sporaefaciens musculi gen. nov., sp. nov., a novel bacterium isolated from the caecum of an obese mouse.</title>
        <authorList>
            <person name="Rasmussen T.S."/>
            <person name="Streidl T."/>
            <person name="Hitch T.C.A."/>
            <person name="Wortmann E."/>
            <person name="Deptula P."/>
            <person name="Hansen M."/>
            <person name="Nielsen D.S."/>
            <person name="Clavel T."/>
            <person name="Vogensen F.K."/>
        </authorList>
    </citation>
    <scope>NUCLEOTIDE SEQUENCE [LARGE SCALE GENOMIC DNA]</scope>
    <source>
        <strain evidence="10 11">WCA-9-b2</strain>
    </source>
</reference>
<evidence type="ECO:0000256" key="5">
    <source>
        <dbReference type="ARBA" id="ARBA00022989"/>
    </source>
</evidence>
<evidence type="ECO:0000256" key="1">
    <source>
        <dbReference type="ARBA" id="ARBA00004141"/>
    </source>
</evidence>
<feature type="transmembrane region" description="Helical" evidence="9">
    <location>
        <begin position="521"/>
        <end position="540"/>
    </location>
</feature>
<evidence type="ECO:0000256" key="6">
    <source>
        <dbReference type="ARBA" id="ARBA00023065"/>
    </source>
</evidence>
<comment type="subcellular location">
    <subcellularLocation>
        <location evidence="1">Membrane</location>
        <topology evidence="1">Multi-pass membrane protein</topology>
    </subcellularLocation>
</comment>
<feature type="coiled-coil region" evidence="8">
    <location>
        <begin position="235"/>
        <end position="262"/>
    </location>
</feature>
<feature type="transmembrane region" description="Helical" evidence="9">
    <location>
        <begin position="453"/>
        <end position="480"/>
    </location>
</feature>
<dbReference type="EMBL" id="WUQX01000001">
    <property type="protein sequence ID" value="MXP74299.1"/>
    <property type="molecule type" value="Genomic_DNA"/>
</dbReference>
<proteinExistence type="inferred from homology"/>
<organism evidence="10 11">
    <name type="scientific">Sporofaciens musculi</name>
    <dbReference type="NCBI Taxonomy" id="2681861"/>
    <lineage>
        <taxon>Bacteria</taxon>
        <taxon>Bacillati</taxon>
        <taxon>Bacillota</taxon>
        <taxon>Clostridia</taxon>
        <taxon>Lachnospirales</taxon>
        <taxon>Lachnospiraceae</taxon>
        <taxon>Sporofaciens</taxon>
    </lineage>
</organism>
<keyword evidence="5 9" id="KW-1133">Transmembrane helix</keyword>
<feature type="transmembrane region" description="Helical" evidence="9">
    <location>
        <begin position="371"/>
        <end position="397"/>
    </location>
</feature>
<dbReference type="Gene3D" id="3.30.70.2750">
    <property type="match status" value="1"/>
</dbReference>
<dbReference type="GO" id="GO:0016471">
    <property type="term" value="C:vacuolar proton-transporting V-type ATPase complex"/>
    <property type="evidence" value="ECO:0007669"/>
    <property type="project" value="TreeGrafter"/>
</dbReference>
<evidence type="ECO:0000256" key="8">
    <source>
        <dbReference type="SAM" id="Coils"/>
    </source>
</evidence>
<dbReference type="GO" id="GO:0046961">
    <property type="term" value="F:proton-transporting ATPase activity, rotational mechanism"/>
    <property type="evidence" value="ECO:0007669"/>
    <property type="project" value="InterPro"/>
</dbReference>
<name>A0A7X3MD97_9FIRM</name>
<dbReference type="InterPro" id="IPR002490">
    <property type="entry name" value="V-ATPase_116kDa_su"/>
</dbReference>
<feature type="transmembrane region" description="Helical" evidence="9">
    <location>
        <begin position="584"/>
        <end position="602"/>
    </location>
</feature>
<evidence type="ECO:0000313" key="10">
    <source>
        <dbReference type="EMBL" id="MXP74299.1"/>
    </source>
</evidence>
<comment type="caution">
    <text evidence="10">The sequence shown here is derived from an EMBL/GenBank/DDBJ whole genome shotgun (WGS) entry which is preliminary data.</text>
</comment>
<gene>
    <name evidence="10" type="ORF">GN277_02340</name>
</gene>
<keyword evidence="6" id="KW-0406">Ion transport</keyword>
<keyword evidence="3" id="KW-0813">Transport</keyword>
<comment type="similarity">
    <text evidence="2">Belongs to the V-ATPase 116 kDa subunit family.</text>
</comment>
<evidence type="ECO:0000313" key="11">
    <source>
        <dbReference type="Proteomes" id="UP000460412"/>
    </source>
</evidence>
<dbReference type="GO" id="GO:0007035">
    <property type="term" value="P:vacuolar acidification"/>
    <property type="evidence" value="ECO:0007669"/>
    <property type="project" value="TreeGrafter"/>
</dbReference>
<dbReference type="Gene3D" id="3.30.70.2170">
    <property type="match status" value="1"/>
</dbReference>
<dbReference type="PANTHER" id="PTHR11629">
    <property type="entry name" value="VACUOLAR PROTON ATPASES"/>
    <property type="match status" value="1"/>
</dbReference>
<keyword evidence="4 9" id="KW-0812">Transmembrane</keyword>
<keyword evidence="7 9" id="KW-0472">Membrane</keyword>
<dbReference type="Pfam" id="PF01496">
    <property type="entry name" value="V_ATPase_I"/>
    <property type="match status" value="1"/>
</dbReference>